<dbReference type="EMBL" id="OU899035">
    <property type="protein sequence ID" value="CAH1725681.1"/>
    <property type="molecule type" value="Genomic_DNA"/>
</dbReference>
<evidence type="ECO:0000259" key="2">
    <source>
        <dbReference type="Pfam" id="PF23788"/>
    </source>
</evidence>
<dbReference type="Pfam" id="PF23788">
    <property type="entry name" value="EDRF1_N"/>
    <property type="match status" value="2"/>
</dbReference>
<accession>A0A9P0NL07</accession>
<gene>
    <name evidence="3" type="ORF">APHIGO_LOCUS6714</name>
</gene>
<organism evidence="3 4">
    <name type="scientific">Aphis gossypii</name>
    <name type="common">Cotton aphid</name>
    <dbReference type="NCBI Taxonomy" id="80765"/>
    <lineage>
        <taxon>Eukaryota</taxon>
        <taxon>Metazoa</taxon>
        <taxon>Ecdysozoa</taxon>
        <taxon>Arthropoda</taxon>
        <taxon>Hexapoda</taxon>
        <taxon>Insecta</taxon>
        <taxon>Pterygota</taxon>
        <taxon>Neoptera</taxon>
        <taxon>Paraneoptera</taxon>
        <taxon>Hemiptera</taxon>
        <taxon>Sternorrhyncha</taxon>
        <taxon>Aphidomorpha</taxon>
        <taxon>Aphidoidea</taxon>
        <taxon>Aphididae</taxon>
        <taxon>Aphidini</taxon>
        <taxon>Aphis</taxon>
        <taxon>Aphis</taxon>
    </lineage>
</organism>
<dbReference type="InterPro" id="IPR056582">
    <property type="entry name" value="EDRF1_N"/>
</dbReference>
<reference evidence="3" key="1">
    <citation type="submission" date="2022-02" db="EMBL/GenBank/DDBJ databases">
        <authorList>
            <person name="King R."/>
        </authorList>
    </citation>
    <scope>NUCLEOTIDE SEQUENCE</scope>
</reference>
<dbReference type="Pfam" id="PF23723">
    <property type="entry name" value="TPR_EDRF1"/>
    <property type="match status" value="1"/>
</dbReference>
<evidence type="ECO:0000313" key="4">
    <source>
        <dbReference type="Proteomes" id="UP001154329"/>
    </source>
</evidence>
<dbReference type="AlphaFoldDB" id="A0A9P0NL07"/>
<evidence type="ECO:0008006" key="5">
    <source>
        <dbReference type="Google" id="ProtNLM"/>
    </source>
</evidence>
<reference evidence="3" key="2">
    <citation type="submission" date="2022-10" db="EMBL/GenBank/DDBJ databases">
        <authorList>
            <consortium name="ENA_rothamsted_submissions"/>
            <consortium name="culmorum"/>
            <person name="King R."/>
        </authorList>
    </citation>
    <scope>NUCLEOTIDE SEQUENCE</scope>
</reference>
<dbReference type="PANTHER" id="PTHR15000">
    <property type="entry name" value="ERYTHROID DIFFERENTIATION-RELATED FACTOR 1"/>
    <property type="match status" value="1"/>
</dbReference>
<proteinExistence type="predicted"/>
<keyword evidence="4" id="KW-1185">Reference proteome</keyword>
<evidence type="ECO:0000313" key="3">
    <source>
        <dbReference type="EMBL" id="CAH1725681.1"/>
    </source>
</evidence>
<protein>
    <recommendedName>
        <fullName evidence="5">Erythroid differentiation-related factor 1</fullName>
    </recommendedName>
</protein>
<dbReference type="InterPro" id="IPR056583">
    <property type="entry name" value="EDRF1_TPR"/>
</dbReference>
<feature type="domain" description="EDRF1 TPR repeats region" evidence="1">
    <location>
        <begin position="755"/>
        <end position="1086"/>
    </location>
</feature>
<evidence type="ECO:0000259" key="1">
    <source>
        <dbReference type="Pfam" id="PF23723"/>
    </source>
</evidence>
<dbReference type="Proteomes" id="UP001154329">
    <property type="component" value="Chromosome 2"/>
</dbReference>
<dbReference type="OrthoDB" id="419432at2759"/>
<name>A0A9P0NL07_APHGO</name>
<dbReference type="PANTHER" id="PTHR15000:SF1">
    <property type="entry name" value="ERYTHROID DIFFERENTIATION-RELATED FACTOR 1"/>
    <property type="match status" value="1"/>
</dbReference>
<feature type="domain" description="EDRF1 N-terminal" evidence="2">
    <location>
        <begin position="18"/>
        <end position="196"/>
    </location>
</feature>
<feature type="domain" description="EDRF1 N-terminal" evidence="2">
    <location>
        <begin position="221"/>
        <end position="462"/>
    </location>
</feature>
<dbReference type="GO" id="GO:0045893">
    <property type="term" value="P:positive regulation of DNA-templated transcription"/>
    <property type="evidence" value="ECO:0007669"/>
    <property type="project" value="TreeGrafter"/>
</dbReference>
<sequence length="1102" mass="128769">MDKKNTQHSASNDKHVQFKSKAVVKVSTVQTPNFIRHKVNTNLNLKPQNFFSLEAESVGVRFTSNDFHGFSSFQMANMISECIGKVDIVSDAENIKNLCKIPYDNKSVSIMVHKINKTLLLDEFDVEKHLIQDTSEKWTWLKKFFYKNIVKSSDIKVKCITYKKNDFKKIQNKNLVSKFLHHSIGLDSHNDQIKDFHDNNSSLTSPLLKLTPEEVFHCPQIKHLFNRNILWDFEDMQMLIGTDLPIFRSGNNSYLSTRLRDMSKSLSMLTGIDYWLENVMCNIPEIEFCYHKNGTIQKYEMIKTEEIPYLNDSTFSPNDISDIMQNIISFLKSNANNDGHTYWLFKGKNDNAVKLYDLTTLCSESLIDNPNPYTVPVVILLYRVACKLKHNSKDNKPCNPVTIQFLLNNCLKLLDKTKYPEIVISVNNLLSDMYISIYNNPSTTAIDSTEVDKDDSDNFYDDYAISSTPFDYGTYSVGIQNLCVSYKKEIISQTPEHLMAKHLVKTIEECYYKALYYVGSSLSCLQYFKNDKNIKVGRPSLFKGKTNPLQNISFEIFEKNDVQSWHNFLNLEDDNWENDIRLKFYKKASDIYFNLGKNCLASKNFGIALKCFRRSFECELCVTNTDVNHLFGPILDLSANCCMFILKSWNKLEQYMNEFGKDDMYDFELRKALLNNSDHNNKDLNLIPIIINNSKENILNAAKHCYLRALELEKNINDTNNLSKQIGIVYIEYIKMYTVEIIMAIIHNIPVSPLKIKLFIKNSNNFFTLGSDIFKKIEDEDNFLLINLNIANFYKHITHYSTKYIVPIYEFIKKEIFNYKVGNAYKKRLSDLGDRSSNPQLWDEIYYQLSSSLFYVAVHAYLDICRCTSNNYRECINLFMEALNYCDLENCSPNRFVYEYQTAYIYLGLATLSSNRLEKYITKKSPEVRPVFTQIISYCNVAFEIYFKIRRPLESFEVLIKMIILDMRFIDGMPSLRNIKHVISIIRTLRKCDIVFQMFSENKNTIKYSQSIGKLEELAIKDDLHFEMRKLHFFLILEENVLKLLKYMIQLALYKLPYMQPKWLTNKENELKTIHSLLLKHKIDENGYSQLMIAVKQLSTFN</sequence>